<dbReference type="EMBL" id="JBHTAJ010000010">
    <property type="protein sequence ID" value="MFC7179337.1"/>
    <property type="molecule type" value="Genomic_DNA"/>
</dbReference>
<dbReference type="Proteomes" id="UP001596435">
    <property type="component" value="Unassembled WGS sequence"/>
</dbReference>
<evidence type="ECO:0000313" key="1">
    <source>
        <dbReference type="EMBL" id="MFC7179337.1"/>
    </source>
</evidence>
<proteinExistence type="predicted"/>
<protein>
    <submittedName>
        <fullName evidence="1">Uncharacterized protein</fullName>
    </submittedName>
</protein>
<comment type="caution">
    <text evidence="1">The sequence shown here is derived from an EMBL/GenBank/DDBJ whole genome shotgun (WGS) entry which is preliminary data.</text>
</comment>
<organism evidence="1 2">
    <name type="scientific">Kitasatospora paranensis</name>
    <dbReference type="NCBI Taxonomy" id="258053"/>
    <lineage>
        <taxon>Bacteria</taxon>
        <taxon>Bacillati</taxon>
        <taxon>Actinomycetota</taxon>
        <taxon>Actinomycetes</taxon>
        <taxon>Kitasatosporales</taxon>
        <taxon>Streptomycetaceae</taxon>
        <taxon>Kitasatospora</taxon>
    </lineage>
</organism>
<reference evidence="2" key="1">
    <citation type="journal article" date="2019" name="Int. J. Syst. Evol. Microbiol.">
        <title>The Global Catalogue of Microorganisms (GCM) 10K type strain sequencing project: providing services to taxonomists for standard genome sequencing and annotation.</title>
        <authorList>
            <consortium name="The Broad Institute Genomics Platform"/>
            <consortium name="The Broad Institute Genome Sequencing Center for Infectious Disease"/>
            <person name="Wu L."/>
            <person name="Ma J."/>
        </authorList>
    </citation>
    <scope>NUCLEOTIDE SEQUENCE [LARGE SCALE GENOMIC DNA]</scope>
    <source>
        <strain evidence="2">CGMCC 1.12859</strain>
    </source>
</reference>
<keyword evidence="2" id="KW-1185">Reference proteome</keyword>
<accession>A0ABW2FT74</accession>
<gene>
    <name evidence="1" type="ORF">ACFQMG_07155</name>
</gene>
<name>A0ABW2FT74_9ACTN</name>
<evidence type="ECO:0000313" key="2">
    <source>
        <dbReference type="Proteomes" id="UP001596435"/>
    </source>
</evidence>
<dbReference type="RefSeq" id="WP_380230734.1">
    <property type="nucleotide sequence ID" value="NZ_JBHSVH010000002.1"/>
</dbReference>
<sequence length="46" mass="5272">MRRPAPPKNRVRADCDLLRVRREHAYLVPAGAVLPLTPRGPVLRMR</sequence>